<evidence type="ECO:0000256" key="6">
    <source>
        <dbReference type="HAMAP-Rule" id="MF_02124"/>
    </source>
</evidence>
<dbReference type="InterPro" id="IPR049171">
    <property type="entry name" value="GLGE_C"/>
</dbReference>
<evidence type="ECO:0000256" key="5">
    <source>
        <dbReference type="ARBA" id="ARBA00048735"/>
    </source>
</evidence>
<comment type="caution">
    <text evidence="8">The sequence shown here is derived from an EMBL/GenBank/DDBJ whole genome shotgun (WGS) entry which is preliminary data.</text>
</comment>
<dbReference type="RefSeq" id="WP_123048317.1">
    <property type="nucleotide sequence ID" value="NZ_PTJO01000005.1"/>
</dbReference>
<comment type="catalytic activity">
    <reaction evidence="5 6">
        <text>alpha-maltose 1-phosphate + [(1-&gt;4)-alpha-D-glucosyl](n) = [(1-&gt;4)-alpha-D-glucosyl](n+2) + phosphate</text>
        <dbReference type="Rhea" id="RHEA:42692"/>
        <dbReference type="Rhea" id="RHEA-COMP:9584"/>
        <dbReference type="Rhea" id="RHEA-COMP:10183"/>
        <dbReference type="ChEBI" id="CHEBI:15444"/>
        <dbReference type="ChEBI" id="CHEBI:43474"/>
        <dbReference type="ChEBI" id="CHEBI:63576"/>
        <dbReference type="EC" id="2.4.99.16"/>
    </reaction>
</comment>
<gene>
    <name evidence="6" type="primary">glgE</name>
    <name evidence="8" type="ORF">C5L39_07680</name>
</gene>
<keyword evidence="4 6" id="KW-0119">Carbohydrate metabolism</keyword>
<accession>A0A3M8K794</accession>
<dbReference type="PANTHER" id="PTHR47786">
    <property type="entry name" value="ALPHA-1,4-GLUCAN:MALTOSE-1-PHOSPHATE MALTOSYLTRANSFERASE"/>
    <property type="match status" value="1"/>
</dbReference>
<evidence type="ECO:0000256" key="3">
    <source>
        <dbReference type="ARBA" id="ARBA00022679"/>
    </source>
</evidence>
<name>A0A3M8K794_9CORY</name>
<organism evidence="8 9">
    <name type="scientific">Corynebacterium alimapuense</name>
    <dbReference type="NCBI Taxonomy" id="1576874"/>
    <lineage>
        <taxon>Bacteria</taxon>
        <taxon>Bacillati</taxon>
        <taxon>Actinomycetota</taxon>
        <taxon>Actinomycetes</taxon>
        <taxon>Mycobacteriales</taxon>
        <taxon>Corynebacteriaceae</taxon>
        <taxon>Corynebacterium</taxon>
    </lineage>
</organism>
<dbReference type="Gene3D" id="2.60.40.1180">
    <property type="entry name" value="Golgi alpha-mannosidase II"/>
    <property type="match status" value="1"/>
</dbReference>
<dbReference type="InterPro" id="IPR013783">
    <property type="entry name" value="Ig-like_fold"/>
</dbReference>
<dbReference type="SUPFAM" id="SSF51445">
    <property type="entry name" value="(Trans)glycosidases"/>
    <property type="match status" value="1"/>
</dbReference>
<evidence type="ECO:0000313" key="8">
    <source>
        <dbReference type="EMBL" id="RNE48384.1"/>
    </source>
</evidence>
<feature type="domain" description="Glycosyl hydrolase family 13 catalytic" evidence="7">
    <location>
        <begin position="201"/>
        <end position="536"/>
    </location>
</feature>
<dbReference type="GO" id="GO:0016758">
    <property type="term" value="F:hexosyltransferase activity"/>
    <property type="evidence" value="ECO:0007669"/>
    <property type="project" value="UniProtKB-UniRule"/>
</dbReference>
<dbReference type="Pfam" id="PF11896">
    <property type="entry name" value="GlgE_dom_N_S"/>
    <property type="match status" value="1"/>
</dbReference>
<dbReference type="GO" id="GO:0030979">
    <property type="term" value="P:alpha-glucan biosynthetic process"/>
    <property type="evidence" value="ECO:0007669"/>
    <property type="project" value="UniProtKB-UniRule"/>
</dbReference>
<feature type="binding site" evidence="6">
    <location>
        <position position="388"/>
    </location>
    <ligand>
        <name>alpha-maltose 1-phosphate</name>
        <dbReference type="ChEBI" id="CHEBI:63576"/>
    </ligand>
</feature>
<dbReference type="InterPro" id="IPR021828">
    <property type="entry name" value="GlgE_dom_N/S"/>
</dbReference>
<dbReference type="OrthoDB" id="9805159at2"/>
<dbReference type="InterPro" id="IPR017853">
    <property type="entry name" value="GH"/>
</dbReference>
<feature type="active site" description="Proton donor" evidence="6">
    <location>
        <position position="416"/>
    </location>
</feature>
<dbReference type="Proteomes" id="UP000266975">
    <property type="component" value="Unassembled WGS sequence"/>
</dbReference>
<dbReference type="AlphaFoldDB" id="A0A3M8K794"/>
<dbReference type="HAMAP" id="MF_02124">
    <property type="entry name" value="GlgE"/>
    <property type="match status" value="1"/>
</dbReference>
<comment type="subunit">
    <text evidence="1 6">Homodimer.</text>
</comment>
<feature type="binding site" evidence="6">
    <location>
        <position position="257"/>
    </location>
    <ligand>
        <name>alpha-maltose 1-phosphate</name>
        <dbReference type="ChEBI" id="CHEBI:63576"/>
    </ligand>
</feature>
<dbReference type="PANTHER" id="PTHR47786:SF2">
    <property type="entry name" value="GLYCOSYL HYDROLASE FAMILY 13 CATALYTIC DOMAIN-CONTAINING PROTEIN"/>
    <property type="match status" value="1"/>
</dbReference>
<dbReference type="GO" id="GO:0004553">
    <property type="term" value="F:hydrolase activity, hydrolyzing O-glycosyl compounds"/>
    <property type="evidence" value="ECO:0007669"/>
    <property type="project" value="InterPro"/>
</dbReference>
<proteinExistence type="inferred from homology"/>
<evidence type="ECO:0000256" key="1">
    <source>
        <dbReference type="ARBA" id="ARBA00011738"/>
    </source>
</evidence>
<feature type="binding site" evidence="6">
    <location>
        <position position="352"/>
    </location>
    <ligand>
        <name>alpha-maltose 1-phosphate</name>
        <dbReference type="ChEBI" id="CHEBI:63576"/>
    </ligand>
</feature>
<feature type="binding site" evidence="6">
    <location>
        <position position="317"/>
    </location>
    <ligand>
        <name>alpha-maltose 1-phosphate</name>
        <dbReference type="ChEBI" id="CHEBI:63576"/>
    </ligand>
</feature>
<dbReference type="SMART" id="SM00642">
    <property type="entry name" value="Aamy"/>
    <property type="match status" value="1"/>
</dbReference>
<dbReference type="Gene3D" id="1.20.58.80">
    <property type="entry name" value="Phosphotransferase system, lactose/cellobiose-type IIA subunit"/>
    <property type="match status" value="1"/>
</dbReference>
<dbReference type="Gene3D" id="3.20.20.80">
    <property type="entry name" value="Glycosidases"/>
    <property type="match status" value="1"/>
</dbReference>
<keyword evidence="3 6" id="KW-0808">Transferase</keyword>
<protein>
    <recommendedName>
        <fullName evidence="6">Alpha-1,4-glucan:maltose-1-phosphate maltosyltransferase</fullName>
        <shortName evidence="6">GMPMT</shortName>
        <ecNumber evidence="6">2.4.99.16</ecNumber>
    </recommendedName>
    <alternativeName>
        <fullName evidence="6">(1-&gt;4)-alpha-D-glucan:maltose-1-phosphate alpha-D-maltosyltransferase</fullName>
    </alternativeName>
</protein>
<dbReference type="Gene3D" id="2.60.40.10">
    <property type="entry name" value="Immunoglobulins"/>
    <property type="match status" value="1"/>
</dbReference>
<reference evidence="8 9" key="1">
    <citation type="submission" date="2018-02" db="EMBL/GenBank/DDBJ databases">
        <title>Corynebacterium alimpuense sp. nov., a marine obligate actinomycete isolated from sediments of Valparaiso bay, Chile.</title>
        <authorList>
            <person name="Claverias F."/>
            <person name="Gonzales-Siles L."/>
            <person name="Salva-Serra F."/>
            <person name="Inganaes E."/>
            <person name="Molin K."/>
            <person name="Cumsille A."/>
            <person name="Undabarrena A."/>
            <person name="Couve E."/>
            <person name="Moore E.R.B."/>
            <person name="Gomila M."/>
            <person name="Camara B."/>
        </authorList>
    </citation>
    <scope>NUCLEOTIDE SEQUENCE [LARGE SCALE GENOMIC DNA]</scope>
    <source>
        <strain evidence="8 9">CCUG 69366</strain>
    </source>
</reference>
<feature type="site" description="Transition state stabilizer" evidence="6">
    <location>
        <position position="472"/>
    </location>
</feature>
<evidence type="ECO:0000256" key="2">
    <source>
        <dbReference type="ARBA" id="ARBA00022676"/>
    </source>
</evidence>
<dbReference type="InterPro" id="IPR026585">
    <property type="entry name" value="GlgE"/>
</dbReference>
<comment type="similarity">
    <text evidence="6">Belongs to the glycosyl hydrolase 13 family. GlgE subfamily.</text>
</comment>
<dbReference type="EC" id="2.4.99.16" evidence="6"/>
<keyword evidence="2 6" id="KW-0328">Glycosyltransferase</keyword>
<feature type="active site" description="Nucleophile" evidence="6">
    <location>
        <position position="387"/>
    </location>
</feature>
<keyword evidence="9" id="KW-1185">Reference proteome</keyword>
<sequence>MTGRLGIDDIRPQITGGRYPAKAVIGEVVPVSALAWREGHDAIAASLMVTGPGAEEAIAIRMTPEELDQDRVHAVFVPDTAGVWTFRVDAWSDVFATWTNAVTKKRAAGQSVEELANDLAHGVELFERARAIAPAEVSASLSAAAAALRGESLDPADVDGRLAPALSAEVTEILSRYPLREMLEQGPQFQVKVERRDALVNSWYELFPRSTGGWDAEGKPVHGTFATTAQALDRVAAMGFDTVYFPPIHPVGEVNRKGRNNTLTPEPEDVGSPWAIGSALGGHDAFHPELGNEADFQALLARAKELDLEIAIDLALQAAPDHPWATEHRDFFTELADGTIAYAENPPKKYQDIYPLNFDNNPKAIYEEVYRVVKYWTDLGVRTFRVDNPHTKPANFWEWLIARIHETDPDVIFLAEAFTRPARLYGLAKVGFSQSYSYFTWKITKKELTEFATDIRDSADIARPNLFVNTPDILHESLQVGGRAMFAIRATLAATMSPLWGVYSGYELYEHEADAPGSEEYLNSEKYELRPRDFAAAVASGDSLEPYLALLNKVRRDNPALQQLRNLSFHEVDNDQILAYSKVDPITGNTVLVVINLDPRNAQEATVTLNFAALGQPAGTNLQVHDAISDEVWTWGERNFVRLMPWGDVAHVLVLPEVPIERREAIAWREITDYRA</sequence>
<feature type="binding site" evidence="6">
    <location>
        <begin position="526"/>
        <end position="527"/>
    </location>
    <ligand>
        <name>alpha-maltose 1-phosphate</name>
        <dbReference type="ChEBI" id="CHEBI:63576"/>
    </ligand>
</feature>
<comment type="function">
    <text evidence="6">Maltosyltransferase that uses maltose 1-phosphate (M1P) as the sugar donor to elongate linear or branched alpha-(1-&gt;4)-glucans. Is involved in a branched alpha-glucan biosynthetic pathway from trehalose, together with TreS, Mak and GlgB.</text>
</comment>
<dbReference type="InterPro" id="IPR013780">
    <property type="entry name" value="Glyco_hydro_b"/>
</dbReference>
<evidence type="ECO:0000259" key="7">
    <source>
        <dbReference type="SMART" id="SM00642"/>
    </source>
</evidence>
<dbReference type="Pfam" id="PF21702">
    <property type="entry name" value="GLGE_C"/>
    <property type="match status" value="1"/>
</dbReference>
<evidence type="ECO:0000313" key="9">
    <source>
        <dbReference type="Proteomes" id="UP000266975"/>
    </source>
</evidence>
<dbReference type="InterPro" id="IPR006047">
    <property type="entry name" value="GH13_cat_dom"/>
</dbReference>
<evidence type="ECO:0000256" key="4">
    <source>
        <dbReference type="ARBA" id="ARBA00023277"/>
    </source>
</evidence>
<dbReference type="EMBL" id="PTJO01000005">
    <property type="protein sequence ID" value="RNE48384.1"/>
    <property type="molecule type" value="Genomic_DNA"/>
</dbReference>